<evidence type="ECO:0000256" key="4">
    <source>
        <dbReference type="ARBA" id="ARBA00022833"/>
    </source>
</evidence>
<accession>A0A513QDL2</accession>
<keyword evidence="8" id="KW-0472">Membrane</keyword>
<keyword evidence="9" id="KW-0732">Signal</keyword>
<keyword evidence="5" id="KW-0456">Lyase</keyword>
<dbReference type="PROSITE" id="PS51144">
    <property type="entry name" value="ALPHA_CA_2"/>
    <property type="match status" value="1"/>
</dbReference>
<name>A0A513QDL2_ULVPR</name>
<gene>
    <name evidence="11" type="primary">aCA1</name>
</gene>
<dbReference type="GO" id="GO:0004089">
    <property type="term" value="F:carbonate dehydratase activity"/>
    <property type="evidence" value="ECO:0007669"/>
    <property type="project" value="UniProtKB-EC"/>
</dbReference>
<evidence type="ECO:0000256" key="5">
    <source>
        <dbReference type="ARBA" id="ARBA00023239"/>
    </source>
</evidence>
<evidence type="ECO:0000256" key="6">
    <source>
        <dbReference type="ARBA" id="ARBA00048348"/>
    </source>
</evidence>
<keyword evidence="8" id="KW-1133">Transmembrane helix</keyword>
<evidence type="ECO:0000256" key="1">
    <source>
        <dbReference type="ARBA" id="ARBA00010718"/>
    </source>
</evidence>
<dbReference type="InterPro" id="IPR001148">
    <property type="entry name" value="CA_dom"/>
</dbReference>
<evidence type="ECO:0000256" key="9">
    <source>
        <dbReference type="SAM" id="SignalP"/>
    </source>
</evidence>
<dbReference type="EC" id="4.2.1.1" evidence="2"/>
<feature type="compositionally biased region" description="Polar residues" evidence="7">
    <location>
        <begin position="287"/>
        <end position="302"/>
    </location>
</feature>
<feature type="signal peptide" evidence="9">
    <location>
        <begin position="1"/>
        <end position="21"/>
    </location>
</feature>
<dbReference type="InterPro" id="IPR036398">
    <property type="entry name" value="CA_dom_sf"/>
</dbReference>
<keyword evidence="8" id="KW-0812">Transmembrane</keyword>
<dbReference type="AlphaFoldDB" id="A0A513QDL2"/>
<dbReference type="EMBL" id="MG917699">
    <property type="protein sequence ID" value="QBP05104.1"/>
    <property type="molecule type" value="Genomic_DNA"/>
</dbReference>
<evidence type="ECO:0000256" key="7">
    <source>
        <dbReference type="SAM" id="MobiDB-lite"/>
    </source>
</evidence>
<comment type="catalytic activity">
    <reaction evidence="6">
        <text>hydrogencarbonate + H(+) = CO2 + H2O</text>
        <dbReference type="Rhea" id="RHEA:10748"/>
        <dbReference type="ChEBI" id="CHEBI:15377"/>
        <dbReference type="ChEBI" id="CHEBI:15378"/>
        <dbReference type="ChEBI" id="CHEBI:16526"/>
        <dbReference type="ChEBI" id="CHEBI:17544"/>
        <dbReference type="EC" id="4.2.1.1"/>
    </reaction>
</comment>
<dbReference type="SUPFAM" id="SSF51069">
    <property type="entry name" value="Carbonic anhydrase"/>
    <property type="match status" value="1"/>
</dbReference>
<evidence type="ECO:0000256" key="8">
    <source>
        <dbReference type="SAM" id="Phobius"/>
    </source>
</evidence>
<comment type="similarity">
    <text evidence="1">Belongs to the alpha-carbonic anhydrase family.</text>
</comment>
<evidence type="ECO:0000256" key="2">
    <source>
        <dbReference type="ARBA" id="ARBA00012925"/>
    </source>
</evidence>
<protein>
    <recommendedName>
        <fullName evidence="2">carbonic anhydrase</fullName>
        <ecNumber evidence="2">4.2.1.1</ecNumber>
    </recommendedName>
</protein>
<dbReference type="GO" id="GO:0008270">
    <property type="term" value="F:zinc ion binding"/>
    <property type="evidence" value="ECO:0007669"/>
    <property type="project" value="InterPro"/>
</dbReference>
<feature type="chain" id="PRO_5022149473" description="carbonic anhydrase" evidence="9">
    <location>
        <begin position="22"/>
        <end position="354"/>
    </location>
</feature>
<dbReference type="PANTHER" id="PTHR18952">
    <property type="entry name" value="CARBONIC ANHYDRASE"/>
    <property type="match status" value="1"/>
</dbReference>
<dbReference type="InterPro" id="IPR023561">
    <property type="entry name" value="Carbonic_anhydrase_a-class"/>
</dbReference>
<keyword evidence="3" id="KW-0479">Metal-binding</keyword>
<evidence type="ECO:0000259" key="10">
    <source>
        <dbReference type="PROSITE" id="PS51144"/>
    </source>
</evidence>
<proteinExistence type="inferred from homology"/>
<evidence type="ECO:0000256" key="3">
    <source>
        <dbReference type="ARBA" id="ARBA00022723"/>
    </source>
</evidence>
<feature type="transmembrane region" description="Helical" evidence="8">
    <location>
        <begin position="330"/>
        <end position="353"/>
    </location>
</feature>
<dbReference type="InterPro" id="IPR041891">
    <property type="entry name" value="Alpha_CA_prokaryot-like"/>
</dbReference>
<dbReference type="Gene3D" id="3.10.200.10">
    <property type="entry name" value="Alpha carbonic anhydrase"/>
    <property type="match status" value="1"/>
</dbReference>
<organism evidence="11">
    <name type="scientific">Ulva prolifera</name>
    <name type="common">Green seaweed</name>
    <name type="synonym">Enteromorpha prolifera</name>
    <dbReference type="NCBI Taxonomy" id="3117"/>
    <lineage>
        <taxon>Eukaryota</taxon>
        <taxon>Viridiplantae</taxon>
        <taxon>Chlorophyta</taxon>
        <taxon>core chlorophytes</taxon>
        <taxon>Ulvophyceae</taxon>
        <taxon>OUU clade</taxon>
        <taxon>Ulvales</taxon>
        <taxon>Ulvaceae</taxon>
        <taxon>Ulva</taxon>
    </lineage>
</organism>
<reference evidence="11" key="1">
    <citation type="submission" date="2018-02" db="EMBL/GenBank/DDBJ databases">
        <title>Characterization and transcriptional analysis of three carbonic anhydrase genes in the green tide-forming alga Ulva prolifera (Ulvophyceae, Chlorophyta).</title>
        <authorList>
            <person name="Liu F."/>
        </authorList>
    </citation>
    <scope>NUCLEOTIDE SEQUENCE</scope>
    <source>
        <strain evidence="11">UpCA2248</strain>
    </source>
</reference>
<evidence type="ECO:0000313" key="11">
    <source>
        <dbReference type="EMBL" id="QBP05104.1"/>
    </source>
</evidence>
<sequence>MAIATTIGAAAILSLIAPALAAEEFDPQFYSNTWGGLCATGKLQTPIDLPARFDELPPVPENLVTTVRMPLVKNPEIVNKGSAIQITWEPATAFDMDDDTIFPMVAAGGNGIADVILDPSIVPDRMIKMIPIQLHWHETSEHAWDGLLAAAETHIVTLAGPGQAPPAWGCDAVWEGGDPVLENCTAVFGVMYRLGEPTQEPNYLETAINEAPDVAGAKKPLSAGQLNVDNIIPEDKSYYTYVGSLTTPECNEGLRWHVMNEHHYISSKIMQQLENLHAQTKDDTPGAPTQNFRHNNRPIQPTNGRTIMFHNAGDAEYPGSFSVNDEGTSAAAGVSGLIVPGVMAVLSCLIALVA</sequence>
<dbReference type="PANTHER" id="PTHR18952:SF265">
    <property type="entry name" value="CARBONIC ANHYDRASE"/>
    <property type="match status" value="1"/>
</dbReference>
<dbReference type="Pfam" id="PF00194">
    <property type="entry name" value="Carb_anhydrase"/>
    <property type="match status" value="1"/>
</dbReference>
<keyword evidence="4" id="KW-0862">Zinc</keyword>
<feature type="region of interest" description="Disordered" evidence="7">
    <location>
        <begin position="280"/>
        <end position="302"/>
    </location>
</feature>
<dbReference type="SMART" id="SM01057">
    <property type="entry name" value="Carb_anhydrase"/>
    <property type="match status" value="1"/>
</dbReference>
<dbReference type="CDD" id="cd03124">
    <property type="entry name" value="alpha_CA_prokaryotic_like"/>
    <property type="match status" value="1"/>
</dbReference>
<feature type="domain" description="Alpha-carbonic anhydrase" evidence="10">
    <location>
        <begin position="21"/>
        <end position="311"/>
    </location>
</feature>